<gene>
    <name evidence="6" type="ORF">AB205_0217500</name>
</gene>
<dbReference type="EMBL" id="KV924023">
    <property type="protein sequence ID" value="PIO39099.1"/>
    <property type="molecule type" value="Genomic_DNA"/>
</dbReference>
<dbReference type="InterPro" id="IPR007010">
    <property type="entry name" value="PolA_pol_RNA-bd_dom"/>
</dbReference>
<dbReference type="GO" id="GO:0005524">
    <property type="term" value="F:ATP binding"/>
    <property type="evidence" value="ECO:0007669"/>
    <property type="project" value="UniProtKB-KW"/>
</dbReference>
<keyword evidence="2" id="KW-0547">Nucleotide-binding</keyword>
<dbReference type="Proteomes" id="UP000228934">
    <property type="component" value="Unassembled WGS sequence"/>
</dbReference>
<dbReference type="OrthoDB" id="9892277at2759"/>
<dbReference type="GO" id="GO:0003723">
    <property type="term" value="F:RNA binding"/>
    <property type="evidence" value="ECO:0007669"/>
    <property type="project" value="InterPro"/>
</dbReference>
<dbReference type="Gene3D" id="3.30.70.590">
    <property type="entry name" value="Poly(A) polymerase predicted RNA binding domain"/>
    <property type="match status" value="1"/>
</dbReference>
<proteinExistence type="predicted"/>
<feature type="region of interest" description="Disordered" evidence="4">
    <location>
        <begin position="89"/>
        <end position="110"/>
    </location>
</feature>
<evidence type="ECO:0000313" key="6">
    <source>
        <dbReference type="EMBL" id="PIO39099.1"/>
    </source>
</evidence>
<name>A0A2G9SFY6_AQUCT</name>
<keyword evidence="3" id="KW-0067">ATP-binding</keyword>
<dbReference type="AlphaFoldDB" id="A0A2G9SFY6"/>
<dbReference type="GO" id="GO:0016779">
    <property type="term" value="F:nucleotidyltransferase activity"/>
    <property type="evidence" value="ECO:0007669"/>
    <property type="project" value="InterPro"/>
</dbReference>
<evidence type="ECO:0000259" key="5">
    <source>
        <dbReference type="Pfam" id="PF04926"/>
    </source>
</evidence>
<evidence type="ECO:0000313" key="7">
    <source>
        <dbReference type="Proteomes" id="UP000228934"/>
    </source>
</evidence>
<keyword evidence="7" id="KW-1185">Reference proteome</keyword>
<reference evidence="7" key="1">
    <citation type="journal article" date="2017" name="Nat. Commun.">
        <title>The North American bullfrog draft genome provides insight into hormonal regulation of long noncoding RNA.</title>
        <authorList>
            <person name="Hammond S.A."/>
            <person name="Warren R.L."/>
            <person name="Vandervalk B.P."/>
            <person name="Kucuk E."/>
            <person name="Khan H."/>
            <person name="Gibb E.A."/>
            <person name="Pandoh P."/>
            <person name="Kirk H."/>
            <person name="Zhao Y."/>
            <person name="Jones M."/>
            <person name="Mungall A.J."/>
            <person name="Coope R."/>
            <person name="Pleasance S."/>
            <person name="Moore R.A."/>
            <person name="Holt R.A."/>
            <person name="Round J.M."/>
            <person name="Ohora S."/>
            <person name="Walle B.V."/>
            <person name="Veldhoen N."/>
            <person name="Helbing C.C."/>
            <person name="Birol I."/>
        </authorList>
    </citation>
    <scope>NUCLEOTIDE SEQUENCE [LARGE SCALE GENOMIC DNA]</scope>
</reference>
<feature type="domain" description="Poly(A) polymerase RNA-binding" evidence="5">
    <location>
        <begin position="19"/>
        <end position="96"/>
    </location>
</feature>
<feature type="compositionally biased region" description="Polar residues" evidence="4">
    <location>
        <begin position="180"/>
        <end position="193"/>
    </location>
</feature>
<dbReference type="InterPro" id="IPR011068">
    <property type="entry name" value="NuclTrfase_I-like_C"/>
</dbReference>
<organism evidence="6 7">
    <name type="scientific">Aquarana catesbeiana</name>
    <name type="common">American bullfrog</name>
    <name type="synonym">Rana catesbeiana</name>
    <dbReference type="NCBI Taxonomy" id="8400"/>
    <lineage>
        <taxon>Eukaryota</taxon>
        <taxon>Metazoa</taxon>
        <taxon>Chordata</taxon>
        <taxon>Craniata</taxon>
        <taxon>Vertebrata</taxon>
        <taxon>Euteleostomi</taxon>
        <taxon>Amphibia</taxon>
        <taxon>Batrachia</taxon>
        <taxon>Anura</taxon>
        <taxon>Neobatrachia</taxon>
        <taxon>Ranoidea</taxon>
        <taxon>Ranidae</taxon>
        <taxon>Aquarana</taxon>
    </lineage>
</organism>
<dbReference type="GO" id="GO:0031123">
    <property type="term" value="P:RNA 3'-end processing"/>
    <property type="evidence" value="ECO:0007669"/>
    <property type="project" value="InterPro"/>
</dbReference>
<evidence type="ECO:0000256" key="2">
    <source>
        <dbReference type="ARBA" id="ARBA00022741"/>
    </source>
</evidence>
<dbReference type="Pfam" id="PF04926">
    <property type="entry name" value="PAP_RNA-bind"/>
    <property type="match status" value="1"/>
</dbReference>
<sequence length="217" mass="24738">MFGKDTMVTLLWPKCMSSSNEHLSMWFLGIIFKKVENTDSVNIDLTQDIQLFTDTVYRQAHNINLLKKDVKIEATHVRRKQLHKYLPPEALQKRKKQSIPDISKSSSGLFSKRTSLDGNCLDSSQDTDSGLNLEFLASCHKSSRSNSPTFYEAQRIVCTDVPLTTTRELDSIDTDVHYQTSASLQKSRSNSPSMPEAHRKLSYQSRYVWDNGDSNII</sequence>
<keyword evidence="1" id="KW-0808">Transferase</keyword>
<dbReference type="SUPFAM" id="SSF55003">
    <property type="entry name" value="PAP/Archaeal CCA-adding enzyme, C-terminal domain"/>
    <property type="match status" value="1"/>
</dbReference>
<accession>A0A2G9SFY6</accession>
<evidence type="ECO:0000256" key="1">
    <source>
        <dbReference type="ARBA" id="ARBA00022679"/>
    </source>
</evidence>
<feature type="region of interest" description="Disordered" evidence="4">
    <location>
        <begin position="180"/>
        <end position="199"/>
    </location>
</feature>
<evidence type="ECO:0000256" key="3">
    <source>
        <dbReference type="ARBA" id="ARBA00022840"/>
    </source>
</evidence>
<evidence type="ECO:0000256" key="4">
    <source>
        <dbReference type="SAM" id="MobiDB-lite"/>
    </source>
</evidence>
<protein>
    <recommendedName>
        <fullName evidence="5">Poly(A) polymerase RNA-binding domain-containing protein</fullName>
    </recommendedName>
</protein>